<gene>
    <name evidence="1" type="ORF">AA309_03695</name>
</gene>
<organism evidence="1 2">
    <name type="scientific">Microvirga vignae</name>
    <dbReference type="NCBI Taxonomy" id="1225564"/>
    <lineage>
        <taxon>Bacteria</taxon>
        <taxon>Pseudomonadati</taxon>
        <taxon>Pseudomonadota</taxon>
        <taxon>Alphaproteobacteria</taxon>
        <taxon>Hyphomicrobiales</taxon>
        <taxon>Methylobacteriaceae</taxon>
        <taxon>Microvirga</taxon>
    </lineage>
</organism>
<proteinExistence type="predicted"/>
<dbReference type="EMBL" id="LCYG01000014">
    <property type="protein sequence ID" value="KLK94350.1"/>
    <property type="molecule type" value="Genomic_DNA"/>
</dbReference>
<accession>A0A0H1RGM8</accession>
<dbReference type="OrthoDB" id="7428502at2"/>
<dbReference type="PATRIC" id="fig|1225564.3.peg.993"/>
<protein>
    <submittedName>
        <fullName evidence="1">Uncharacterized protein</fullName>
    </submittedName>
</protein>
<evidence type="ECO:0000313" key="1">
    <source>
        <dbReference type="EMBL" id="KLK94350.1"/>
    </source>
</evidence>
<evidence type="ECO:0000313" key="2">
    <source>
        <dbReference type="Proteomes" id="UP000035489"/>
    </source>
</evidence>
<dbReference type="AlphaFoldDB" id="A0A0H1RGM8"/>
<reference evidence="1 2" key="1">
    <citation type="submission" date="2015-05" db="EMBL/GenBank/DDBJ databases">
        <title>Draft genome sequence of Microvirga vignae strain BR3299, a novel nitrogen fixing bacteria isolated from Brazil semi-aired region.</title>
        <authorList>
            <person name="Zilli J.E."/>
            <person name="Passos S.R."/>
            <person name="Leite J."/>
            <person name="Baldani J.I."/>
            <person name="Xavier G.R."/>
            <person name="Rumjaneck N.G."/>
            <person name="Simoes-Araujo J.L."/>
        </authorList>
    </citation>
    <scope>NUCLEOTIDE SEQUENCE [LARGE SCALE GENOMIC DNA]</scope>
    <source>
        <strain evidence="1 2">BR3299</strain>
    </source>
</reference>
<dbReference type="InterPro" id="IPR035223">
    <property type="entry name" value="DUF5335"/>
</dbReference>
<comment type="caution">
    <text evidence="1">The sequence shown here is derived from an EMBL/GenBank/DDBJ whole genome shotgun (WGS) entry which is preliminary data.</text>
</comment>
<dbReference type="Pfam" id="PF17269">
    <property type="entry name" value="DUF5335"/>
    <property type="match status" value="1"/>
</dbReference>
<keyword evidence="2" id="KW-1185">Reference proteome</keyword>
<sequence length="111" mass="12588">MNVRKLEKSEWQGFCDHLSRILTGARTEIRVQSLTLGDQVEAEWLPLLGMVYDAKDDMIEIAMEGLDHMIRHPREISVEEGSNGIISVRVIDGDGRQQIAMFREPLMLPGP</sequence>
<dbReference type="Proteomes" id="UP000035489">
    <property type="component" value="Unassembled WGS sequence"/>
</dbReference>
<dbReference type="RefSeq" id="WP_047187642.1">
    <property type="nucleotide sequence ID" value="NZ_LCYG01000014.1"/>
</dbReference>
<dbReference type="STRING" id="1225564.AA309_03695"/>
<name>A0A0H1RGM8_9HYPH</name>